<accession>A0AAV0X846</accession>
<dbReference type="Proteomes" id="UP001160148">
    <property type="component" value="Unassembled WGS sequence"/>
</dbReference>
<dbReference type="AlphaFoldDB" id="A0AAV0X846"/>
<gene>
    <name evidence="1" type="ORF">MEUPH1_LOCUS18873</name>
</gene>
<name>A0AAV0X846_9HEMI</name>
<reference evidence="1 2" key="1">
    <citation type="submission" date="2023-01" db="EMBL/GenBank/DDBJ databases">
        <authorList>
            <person name="Whitehead M."/>
        </authorList>
    </citation>
    <scope>NUCLEOTIDE SEQUENCE [LARGE SCALE GENOMIC DNA]</scope>
</reference>
<organism evidence="1 2">
    <name type="scientific">Macrosiphum euphorbiae</name>
    <name type="common">potato aphid</name>
    <dbReference type="NCBI Taxonomy" id="13131"/>
    <lineage>
        <taxon>Eukaryota</taxon>
        <taxon>Metazoa</taxon>
        <taxon>Ecdysozoa</taxon>
        <taxon>Arthropoda</taxon>
        <taxon>Hexapoda</taxon>
        <taxon>Insecta</taxon>
        <taxon>Pterygota</taxon>
        <taxon>Neoptera</taxon>
        <taxon>Paraneoptera</taxon>
        <taxon>Hemiptera</taxon>
        <taxon>Sternorrhyncha</taxon>
        <taxon>Aphidomorpha</taxon>
        <taxon>Aphidoidea</taxon>
        <taxon>Aphididae</taxon>
        <taxon>Macrosiphini</taxon>
        <taxon>Macrosiphum</taxon>
    </lineage>
</organism>
<evidence type="ECO:0000313" key="2">
    <source>
        <dbReference type="Proteomes" id="UP001160148"/>
    </source>
</evidence>
<protein>
    <submittedName>
        <fullName evidence="1">Uncharacterized protein</fullName>
    </submittedName>
</protein>
<sequence length="67" mass="7849">MNTNQYQSLSTEREEIMSIIPDLKPPKFYPVPVSRQCLVKLTSRTQRTSCRGQIGRLNRATYRTLIY</sequence>
<dbReference type="EMBL" id="CARXXK010000003">
    <property type="protein sequence ID" value="CAI6363992.1"/>
    <property type="molecule type" value="Genomic_DNA"/>
</dbReference>
<comment type="caution">
    <text evidence="1">The sequence shown here is derived from an EMBL/GenBank/DDBJ whole genome shotgun (WGS) entry which is preliminary data.</text>
</comment>
<proteinExistence type="predicted"/>
<evidence type="ECO:0000313" key="1">
    <source>
        <dbReference type="EMBL" id="CAI6363992.1"/>
    </source>
</evidence>
<keyword evidence="2" id="KW-1185">Reference proteome</keyword>